<comment type="caution">
    <text evidence="6">The sequence shown here is derived from an EMBL/GenBank/DDBJ whole genome shotgun (WGS) entry which is preliminary data.</text>
</comment>
<dbReference type="EMBL" id="NRRV01000066">
    <property type="protein sequence ID" value="MBK1633064.1"/>
    <property type="molecule type" value="Genomic_DNA"/>
</dbReference>
<sequence length="537" mass="54616">MAASPSGWTAVGRKEERLLQRAHLLSVIAAPGAVADTDASRPAPAATKAPRRSAGFCWPLPSLSNRRPILPASARTPDVLVVGGGAAALAAAIDAAAAGAAVRLLDAAPPALLGGNTRHSRNFRYTHDAPTRWTPDAYTAEELRADLLRASGGAAAPALLSALAQRSGELPGWLGAQGVALQRPAQGPLPYSRKTAFFLGGGTAAVRALADRALALGVEVTPSCGAHALVRDGRRVTAAVTALGTLSAGAFVLACGGAHADPVWLARHWGQAAAGFVNRGTPHVRGELLHWLLAAGAASAGDPAGLYLVAVDGRSPAADGGIVTRIRGMPLGLVVDRDGRRRHDEGADTASTRYSRWGQRLAAYPAQTAWLVLDAAGLRAAPAALYPPIQAASIDALAAAAGIDAAGLAATLPGYNASARPGTDPDAAAGWHTAGLDPPKSAHARPLVEPPFAAYPMRPGVTFAHHGIAVDARTRVAWADGGHLDNTFAAGMIMAANLIPRGYVSGLAVSISLVFGRIAGKEAVQAAGRIGADHGSH</sequence>
<protein>
    <submittedName>
        <fullName evidence="6">Tricarballylate dehydrogenase</fullName>
    </submittedName>
</protein>
<evidence type="ECO:0000313" key="6">
    <source>
        <dbReference type="EMBL" id="MBK1633064.1"/>
    </source>
</evidence>
<dbReference type="Gene3D" id="3.50.50.60">
    <property type="entry name" value="FAD/NAD(P)-binding domain"/>
    <property type="match status" value="1"/>
</dbReference>
<keyword evidence="2" id="KW-0285">Flavoprotein</keyword>
<evidence type="ECO:0000313" key="7">
    <source>
        <dbReference type="Proteomes" id="UP000748752"/>
    </source>
</evidence>
<evidence type="ECO:0000256" key="2">
    <source>
        <dbReference type="ARBA" id="ARBA00022630"/>
    </source>
</evidence>
<dbReference type="InterPro" id="IPR012831">
    <property type="entry name" value="CobZ"/>
</dbReference>
<evidence type="ECO:0000256" key="1">
    <source>
        <dbReference type="ARBA" id="ARBA00001974"/>
    </source>
</evidence>
<dbReference type="InterPro" id="IPR027477">
    <property type="entry name" value="Succ_DH/fumarate_Rdtase_cat_sf"/>
</dbReference>
<dbReference type="InterPro" id="IPR003953">
    <property type="entry name" value="FAD-dep_OxRdtase_2_FAD-bd"/>
</dbReference>
<organism evidence="6 7">
    <name type="scientific">Thiohalocapsa halophila</name>
    <dbReference type="NCBI Taxonomy" id="69359"/>
    <lineage>
        <taxon>Bacteria</taxon>
        <taxon>Pseudomonadati</taxon>
        <taxon>Pseudomonadota</taxon>
        <taxon>Gammaproteobacteria</taxon>
        <taxon>Chromatiales</taxon>
        <taxon>Chromatiaceae</taxon>
        <taxon>Thiohalocapsa</taxon>
    </lineage>
</organism>
<evidence type="ECO:0000256" key="3">
    <source>
        <dbReference type="ARBA" id="ARBA00022827"/>
    </source>
</evidence>
<dbReference type="PRINTS" id="PR00411">
    <property type="entry name" value="PNDRDTASEI"/>
</dbReference>
<dbReference type="Gene3D" id="3.90.700.10">
    <property type="entry name" value="Succinate dehydrogenase/fumarate reductase flavoprotein, catalytic domain"/>
    <property type="match status" value="1"/>
</dbReference>
<keyword evidence="4" id="KW-0560">Oxidoreductase</keyword>
<dbReference type="PANTHER" id="PTHR43400">
    <property type="entry name" value="FUMARATE REDUCTASE"/>
    <property type="match status" value="1"/>
</dbReference>
<dbReference type="SUPFAM" id="SSF56425">
    <property type="entry name" value="Succinate dehydrogenase/fumarate reductase flavoprotein, catalytic domain"/>
    <property type="match status" value="1"/>
</dbReference>
<proteinExistence type="predicted"/>
<dbReference type="PANTHER" id="PTHR43400:SF7">
    <property type="entry name" value="FAD-DEPENDENT OXIDOREDUCTASE 2 FAD BINDING DOMAIN-CONTAINING PROTEIN"/>
    <property type="match status" value="1"/>
</dbReference>
<keyword evidence="3" id="KW-0274">FAD</keyword>
<gene>
    <name evidence="6" type="primary">cobZ</name>
    <name evidence="6" type="ORF">CKO31_20365</name>
</gene>
<evidence type="ECO:0000259" key="5">
    <source>
        <dbReference type="Pfam" id="PF00890"/>
    </source>
</evidence>
<accession>A0ABS1CMB4</accession>
<dbReference type="Pfam" id="PF00890">
    <property type="entry name" value="FAD_binding_2"/>
    <property type="match status" value="1"/>
</dbReference>
<dbReference type="InterPro" id="IPR050315">
    <property type="entry name" value="FAD-oxidoreductase_2"/>
</dbReference>
<name>A0ABS1CMB4_9GAMM</name>
<comment type="cofactor">
    <cofactor evidence="1">
        <name>FAD</name>
        <dbReference type="ChEBI" id="CHEBI:57692"/>
    </cofactor>
</comment>
<dbReference type="NCBIfam" id="NF006130">
    <property type="entry name" value="PRK08274.1"/>
    <property type="match status" value="1"/>
</dbReference>
<reference evidence="6 7" key="1">
    <citation type="journal article" date="2020" name="Microorganisms">
        <title>Osmotic Adaptation and Compatible Solute Biosynthesis of Phototrophic Bacteria as Revealed from Genome Analyses.</title>
        <authorList>
            <person name="Imhoff J.F."/>
            <person name="Rahn T."/>
            <person name="Kunzel S."/>
            <person name="Keller A."/>
            <person name="Neulinger S.C."/>
        </authorList>
    </citation>
    <scope>NUCLEOTIDE SEQUENCE [LARGE SCALE GENOMIC DNA]</scope>
    <source>
        <strain evidence="6 7">DSM 6210</strain>
    </source>
</reference>
<evidence type="ECO:0000256" key="4">
    <source>
        <dbReference type="ARBA" id="ARBA00023002"/>
    </source>
</evidence>
<dbReference type="NCBIfam" id="TIGR02485">
    <property type="entry name" value="CobZ_N-term"/>
    <property type="match status" value="1"/>
</dbReference>
<feature type="domain" description="FAD-dependent oxidoreductase 2 FAD-binding" evidence="5">
    <location>
        <begin position="78"/>
        <end position="495"/>
    </location>
</feature>
<dbReference type="InterPro" id="IPR036188">
    <property type="entry name" value="FAD/NAD-bd_sf"/>
</dbReference>
<dbReference type="Proteomes" id="UP000748752">
    <property type="component" value="Unassembled WGS sequence"/>
</dbReference>
<dbReference type="SUPFAM" id="SSF51905">
    <property type="entry name" value="FAD/NAD(P)-binding domain"/>
    <property type="match status" value="1"/>
</dbReference>
<keyword evidence="7" id="KW-1185">Reference proteome</keyword>